<gene>
    <name evidence="1" type="ORF">LEP1GSC178_0073</name>
</gene>
<dbReference type="EMBL" id="AHOM02000005">
    <property type="protein sequence ID" value="EJZ42321.1"/>
    <property type="molecule type" value="Genomic_DNA"/>
</dbReference>
<sequence>MIEIGIYLSGFHIRSHFSRFLFCKAGDFHLSQIDEFGLNILPPDSLPLVTALLL</sequence>
<dbReference type="Proteomes" id="UP000018720">
    <property type="component" value="Unassembled WGS sequence"/>
</dbReference>
<organism evidence="1 2">
    <name type="scientific">Leptospira licerasiae str. MMD4847</name>
    <dbReference type="NCBI Taxonomy" id="1049971"/>
    <lineage>
        <taxon>Bacteria</taxon>
        <taxon>Pseudomonadati</taxon>
        <taxon>Spirochaetota</taxon>
        <taxon>Spirochaetia</taxon>
        <taxon>Leptospirales</taxon>
        <taxon>Leptospiraceae</taxon>
        <taxon>Leptospira</taxon>
    </lineage>
</organism>
<keyword evidence="2" id="KW-1185">Reference proteome</keyword>
<evidence type="ECO:0000313" key="2">
    <source>
        <dbReference type="Proteomes" id="UP000018720"/>
    </source>
</evidence>
<reference evidence="1 2" key="1">
    <citation type="submission" date="2012-08" db="EMBL/GenBank/DDBJ databases">
        <authorList>
            <person name="Harkins D.M."/>
            <person name="Durkin A.S."/>
            <person name="Selengut J.D."/>
            <person name="Sanka R."/>
            <person name="DePew J."/>
            <person name="Purushe J."/>
            <person name="Matthias M.A."/>
            <person name="Vinetz J.M."/>
            <person name="Sutton G.G."/>
            <person name="Nelson W.C."/>
            <person name="Fouts D.E."/>
        </authorList>
    </citation>
    <scope>NUCLEOTIDE SEQUENCE [LARGE SCALE GENOMIC DNA]</scope>
    <source>
        <strain evidence="1 2">MMD4847</strain>
    </source>
</reference>
<protein>
    <submittedName>
        <fullName evidence="1">Uncharacterized protein</fullName>
    </submittedName>
</protein>
<accession>A0ABP2RFV6</accession>
<proteinExistence type="predicted"/>
<comment type="caution">
    <text evidence="1">The sequence shown here is derived from an EMBL/GenBank/DDBJ whole genome shotgun (WGS) entry which is preliminary data.</text>
</comment>
<name>A0ABP2RFV6_9LEPT</name>
<evidence type="ECO:0000313" key="1">
    <source>
        <dbReference type="EMBL" id="EJZ42321.1"/>
    </source>
</evidence>